<protein>
    <submittedName>
        <fullName evidence="3">Acyl-CoA thioester hydrolase</fullName>
    </submittedName>
</protein>
<dbReference type="STRING" id="425514.SAMN05443550_112183"/>
<dbReference type="RefSeq" id="WP_090559471.1">
    <property type="nucleotide sequence ID" value="NZ_FNRA01000012.1"/>
</dbReference>
<dbReference type="EMBL" id="FNRA01000012">
    <property type="protein sequence ID" value="SEB15661.1"/>
    <property type="molecule type" value="Genomic_DNA"/>
</dbReference>
<sequence length="135" mass="15980">MYTHETKIRVRYNETDQMGYVHNGNYAIYYDMARTEMLRSLDMTYVQMEESGIMMPLLELHCKFIRPALYDQELTIRTVVNDLPGTRITFNYEIFNEDGVLINIGSTILVFFDMARKKPCQPPGYFMEKIAQYFT</sequence>
<reference evidence="3 4" key="1">
    <citation type="submission" date="2016-10" db="EMBL/GenBank/DDBJ databases">
        <authorList>
            <person name="de Groot N.N."/>
        </authorList>
    </citation>
    <scope>NUCLEOTIDE SEQUENCE [LARGE SCALE GENOMIC DNA]</scope>
    <source>
        <strain evidence="3 4">DSM 19033</strain>
    </source>
</reference>
<organism evidence="3 4">
    <name type="scientific">Pedobacter hartonius</name>
    <dbReference type="NCBI Taxonomy" id="425514"/>
    <lineage>
        <taxon>Bacteria</taxon>
        <taxon>Pseudomonadati</taxon>
        <taxon>Bacteroidota</taxon>
        <taxon>Sphingobacteriia</taxon>
        <taxon>Sphingobacteriales</taxon>
        <taxon>Sphingobacteriaceae</taxon>
        <taxon>Pedobacter</taxon>
    </lineage>
</organism>
<dbReference type="PIRSF" id="PIRSF003230">
    <property type="entry name" value="YbgC"/>
    <property type="match status" value="1"/>
</dbReference>
<dbReference type="Pfam" id="PF13279">
    <property type="entry name" value="4HBT_2"/>
    <property type="match status" value="1"/>
</dbReference>
<name>A0A1H4H220_9SPHI</name>
<dbReference type="AlphaFoldDB" id="A0A1H4H220"/>
<accession>A0A1H4H220</accession>
<dbReference type="SUPFAM" id="SSF54637">
    <property type="entry name" value="Thioesterase/thiol ester dehydrase-isomerase"/>
    <property type="match status" value="1"/>
</dbReference>
<dbReference type="PANTHER" id="PTHR31793">
    <property type="entry name" value="4-HYDROXYBENZOYL-COA THIOESTERASE FAMILY MEMBER"/>
    <property type="match status" value="1"/>
</dbReference>
<evidence type="ECO:0000256" key="1">
    <source>
        <dbReference type="ARBA" id="ARBA00005953"/>
    </source>
</evidence>
<evidence type="ECO:0000256" key="2">
    <source>
        <dbReference type="ARBA" id="ARBA00022801"/>
    </source>
</evidence>
<keyword evidence="4" id="KW-1185">Reference proteome</keyword>
<dbReference type="InterPro" id="IPR050563">
    <property type="entry name" value="4-hydroxybenzoyl-CoA_TE"/>
</dbReference>
<evidence type="ECO:0000313" key="4">
    <source>
        <dbReference type="Proteomes" id="UP000198850"/>
    </source>
</evidence>
<dbReference type="InterPro" id="IPR006684">
    <property type="entry name" value="YbgC/YbaW"/>
</dbReference>
<dbReference type="OrthoDB" id="9800856at2"/>
<evidence type="ECO:0000313" key="3">
    <source>
        <dbReference type="EMBL" id="SEB15661.1"/>
    </source>
</evidence>
<dbReference type="CDD" id="cd00586">
    <property type="entry name" value="4HBT"/>
    <property type="match status" value="1"/>
</dbReference>
<dbReference type="Proteomes" id="UP000198850">
    <property type="component" value="Unassembled WGS sequence"/>
</dbReference>
<dbReference type="GO" id="GO:0047617">
    <property type="term" value="F:fatty acyl-CoA hydrolase activity"/>
    <property type="evidence" value="ECO:0007669"/>
    <property type="project" value="TreeGrafter"/>
</dbReference>
<proteinExistence type="inferred from homology"/>
<dbReference type="Gene3D" id="3.10.129.10">
    <property type="entry name" value="Hotdog Thioesterase"/>
    <property type="match status" value="1"/>
</dbReference>
<keyword evidence="2 3" id="KW-0378">Hydrolase</keyword>
<dbReference type="InterPro" id="IPR029069">
    <property type="entry name" value="HotDog_dom_sf"/>
</dbReference>
<dbReference type="NCBIfam" id="TIGR00051">
    <property type="entry name" value="YbgC/FadM family acyl-CoA thioesterase"/>
    <property type="match status" value="1"/>
</dbReference>
<comment type="similarity">
    <text evidence="1">Belongs to the 4-hydroxybenzoyl-CoA thioesterase family.</text>
</comment>
<gene>
    <name evidence="3" type="ORF">SAMN05443550_112183</name>
</gene>
<dbReference type="PANTHER" id="PTHR31793:SF27">
    <property type="entry name" value="NOVEL THIOESTERASE SUPERFAMILY DOMAIN AND SAPOSIN A-TYPE DOMAIN CONTAINING PROTEIN (0610012H03RIK)"/>
    <property type="match status" value="1"/>
</dbReference>